<gene>
    <name evidence="2" type="ORF">SVUK_LOCUS11168</name>
</gene>
<name>A0A3P7ISK2_STRVU</name>
<organism evidence="2 3">
    <name type="scientific">Strongylus vulgaris</name>
    <name type="common">Blood worm</name>
    <dbReference type="NCBI Taxonomy" id="40348"/>
    <lineage>
        <taxon>Eukaryota</taxon>
        <taxon>Metazoa</taxon>
        <taxon>Ecdysozoa</taxon>
        <taxon>Nematoda</taxon>
        <taxon>Chromadorea</taxon>
        <taxon>Rhabditida</taxon>
        <taxon>Rhabditina</taxon>
        <taxon>Rhabditomorpha</taxon>
        <taxon>Strongyloidea</taxon>
        <taxon>Strongylidae</taxon>
        <taxon>Strongylus</taxon>
    </lineage>
</organism>
<evidence type="ECO:0000313" key="3">
    <source>
        <dbReference type="Proteomes" id="UP000270094"/>
    </source>
</evidence>
<evidence type="ECO:0000313" key="2">
    <source>
        <dbReference type="EMBL" id="VDM76170.1"/>
    </source>
</evidence>
<accession>A0A3P7ISK2</accession>
<dbReference type="EMBL" id="UYYB01096467">
    <property type="protein sequence ID" value="VDM76170.1"/>
    <property type="molecule type" value="Genomic_DNA"/>
</dbReference>
<evidence type="ECO:0000256" key="1">
    <source>
        <dbReference type="SAM" id="MobiDB-lite"/>
    </source>
</evidence>
<feature type="region of interest" description="Disordered" evidence="1">
    <location>
        <begin position="59"/>
        <end position="79"/>
    </location>
</feature>
<protein>
    <submittedName>
        <fullName evidence="2">Uncharacterized protein</fullName>
    </submittedName>
</protein>
<proteinExistence type="predicted"/>
<dbReference type="Proteomes" id="UP000270094">
    <property type="component" value="Unassembled WGS sequence"/>
</dbReference>
<dbReference type="OrthoDB" id="10518801at2759"/>
<keyword evidence="3" id="KW-1185">Reference proteome</keyword>
<dbReference type="AlphaFoldDB" id="A0A3P7ISK2"/>
<sequence>MRLMQSNGIRKEAWEKISNGIYKRTFNEQDVKMYNYFKDKVAFKGIKNGDTLFLAKASASNQKEQHNEQEFEGIEGGKGNDFHMQAVDDEVGGFSSDDEVAIPNSHNVSMAQLRNLDAKRIQVLCCE</sequence>
<reference evidence="2 3" key="1">
    <citation type="submission" date="2018-11" db="EMBL/GenBank/DDBJ databases">
        <authorList>
            <consortium name="Pathogen Informatics"/>
        </authorList>
    </citation>
    <scope>NUCLEOTIDE SEQUENCE [LARGE SCALE GENOMIC DNA]</scope>
</reference>